<proteinExistence type="predicted"/>
<feature type="region of interest" description="Disordered" evidence="1">
    <location>
        <begin position="77"/>
        <end position="104"/>
    </location>
</feature>
<keyword evidence="4" id="KW-1185">Reference proteome</keyword>
<sequence>MAIAITRTDPSACERRRAAARARDARASWRMLAPALVLDGRSRTEAAESCGMDRQTLRDRVHRDTAEGLAGLVTRSLSGRKPMPISEQMDEPATIVEPGPDPEPDGVVRWRRIDLCAVVEPRFGVRYAERSMGQLLRRLGFARLSVRPHHPQSDPDAQAI</sequence>
<dbReference type="InterPro" id="IPR025959">
    <property type="entry name" value="Winged_HTH_dom"/>
</dbReference>
<gene>
    <name evidence="3" type="ORF">CCR87_13860</name>
</gene>
<evidence type="ECO:0000313" key="4">
    <source>
        <dbReference type="Proteomes" id="UP000706333"/>
    </source>
</evidence>
<dbReference type="Pfam" id="PF13592">
    <property type="entry name" value="HTH_33"/>
    <property type="match status" value="1"/>
</dbReference>
<accession>A0A934TMS0</accession>
<feature type="domain" description="Winged helix-turn helix" evidence="2">
    <location>
        <begin position="107"/>
        <end position="159"/>
    </location>
</feature>
<name>A0A934TMS0_9RHOB</name>
<dbReference type="SUPFAM" id="SSF46689">
    <property type="entry name" value="Homeodomain-like"/>
    <property type="match status" value="1"/>
</dbReference>
<organism evidence="3 4">
    <name type="scientific">Rhodobaculum claviforme</name>
    <dbReference type="NCBI Taxonomy" id="1549854"/>
    <lineage>
        <taxon>Bacteria</taxon>
        <taxon>Pseudomonadati</taxon>
        <taxon>Pseudomonadota</taxon>
        <taxon>Alphaproteobacteria</taxon>
        <taxon>Rhodobacterales</taxon>
        <taxon>Paracoccaceae</taxon>
        <taxon>Rhodobaculum</taxon>
    </lineage>
</organism>
<evidence type="ECO:0000313" key="3">
    <source>
        <dbReference type="EMBL" id="MBK5928404.1"/>
    </source>
</evidence>
<dbReference type="InterPro" id="IPR009057">
    <property type="entry name" value="Homeodomain-like_sf"/>
</dbReference>
<reference evidence="3" key="1">
    <citation type="submission" date="2017-05" db="EMBL/GenBank/DDBJ databases">
        <authorList>
            <person name="Imhoff J.F."/>
            <person name="Rahn T."/>
            <person name="Kuenzel S."/>
            <person name="Neulinger S.C."/>
        </authorList>
    </citation>
    <scope>NUCLEOTIDE SEQUENCE</scope>
    <source>
        <strain evidence="3">LMG 28126</strain>
    </source>
</reference>
<dbReference type="Pfam" id="PF13551">
    <property type="entry name" value="HTH_29"/>
    <property type="match status" value="1"/>
</dbReference>
<evidence type="ECO:0000256" key="1">
    <source>
        <dbReference type="SAM" id="MobiDB-lite"/>
    </source>
</evidence>
<evidence type="ECO:0000259" key="2">
    <source>
        <dbReference type="Pfam" id="PF13592"/>
    </source>
</evidence>
<dbReference type="AlphaFoldDB" id="A0A934TMS0"/>
<dbReference type="EMBL" id="NHSD01000302">
    <property type="protein sequence ID" value="MBK5928404.1"/>
    <property type="molecule type" value="Genomic_DNA"/>
</dbReference>
<dbReference type="Proteomes" id="UP000706333">
    <property type="component" value="Unassembled WGS sequence"/>
</dbReference>
<reference evidence="3" key="2">
    <citation type="journal article" date="2020" name="Microorganisms">
        <title>Osmotic Adaptation and Compatible Solute Biosynthesis of Phototrophic Bacteria as Revealed from Genome Analyses.</title>
        <authorList>
            <person name="Imhoff J.F."/>
            <person name="Rahn T."/>
            <person name="Kunzel S."/>
            <person name="Keller A."/>
            <person name="Neulinger S.C."/>
        </authorList>
    </citation>
    <scope>NUCLEOTIDE SEQUENCE</scope>
    <source>
        <strain evidence="3">LMG 28126</strain>
    </source>
</reference>
<comment type="caution">
    <text evidence="3">The sequence shown here is derived from an EMBL/GenBank/DDBJ whole genome shotgun (WGS) entry which is preliminary data.</text>
</comment>
<protein>
    <recommendedName>
        <fullName evidence="2">Winged helix-turn helix domain-containing protein</fullName>
    </recommendedName>
</protein>